<accession>A0A1I3FVL9</accession>
<gene>
    <name evidence="1" type="ORF">SAMN05444682_102519</name>
</gene>
<name>A0A1I3FVL9_9SPHI</name>
<evidence type="ECO:0000313" key="2">
    <source>
        <dbReference type="Proteomes" id="UP000198670"/>
    </source>
</evidence>
<dbReference type="AlphaFoldDB" id="A0A1I3FVL9"/>
<keyword evidence="2" id="KW-1185">Reference proteome</keyword>
<dbReference type="RefSeq" id="WP_090625619.1">
    <property type="nucleotide sequence ID" value="NZ_FOQO01000002.1"/>
</dbReference>
<evidence type="ECO:0008006" key="3">
    <source>
        <dbReference type="Google" id="ProtNLM"/>
    </source>
</evidence>
<sequence length="796" mass="90993">MTKKYNRRRFLGDTGKGVIGTAVAATFPSFPVLPSVTPAAPDADPPSISAEQFAQEIERVLPPDKLFGYHERVRNALIHENNRNPEIQPRPGEMALPTDGWKLIIVDGSEEAFLDLAKDFQDYLEGSMGVRITVESRDSLVDWKKLTRSILLGVREHFPGLGSSLDTPKSYELLADSERIVVCGYDLSGVRQGLFNLEARMNLREAPFLPQGLHAVRNSLYQRRMALSWLGWMEWPDQQLSRLAHDGFDGLFTSVYANPNGDRNTAENSTDFYARLLKRVRKQDPSSIHDLIRRASRYGIQVFTPIIYQYTGTPDSEAGLRTLVKDIIREFPDMGGYVLLTEGFWYGKWGGLHGAPEDEVKDWARNWSRAIGIVTEECHRVNPATEVLAWEYNIDFRPQNEKLKRYFVQQLPAAAIPMLTWENGKSFELDGMKGYLRDYSLSQIGPAEVTRGQLEEVAARGMKAYAKVDTFASWQFGTQPYLPFPGQWKTRYDALEKYKISGTLESWSSGYSANFIVALRAWSCWSDAPPFEELLANYASFIFGDDQEERVLQAWHYFDEAIRLVPDTGPNMGTNHAVANPLFFQEPPARTATFNYSWTDQSQWMGYLGSNLNPYWPFTVSRMVFYPDFTNRTNQAERYAQRATGIVVPEGKLILPVFLDYLKRASHTMEQGLKLYREAALNSPERKRKRAVREVLIAEQLNRMMQSNAAVLEFENLRLKWASSNDPVRSSAILERMESLLKEEIARTRLSLLAATRDSRLGFQFEQDYVYTPYSLQQKLELLEETLHKQLAAVRK</sequence>
<reference evidence="1 2" key="1">
    <citation type="submission" date="2016-10" db="EMBL/GenBank/DDBJ databases">
        <authorList>
            <person name="de Groot N.N."/>
        </authorList>
    </citation>
    <scope>NUCLEOTIDE SEQUENCE [LARGE SCALE GENOMIC DNA]</scope>
    <source>
        <strain evidence="1 2">RK1</strain>
    </source>
</reference>
<organism evidence="1 2">
    <name type="scientific">Parapedobacter indicus</name>
    <dbReference type="NCBI Taxonomy" id="1477437"/>
    <lineage>
        <taxon>Bacteria</taxon>
        <taxon>Pseudomonadati</taxon>
        <taxon>Bacteroidota</taxon>
        <taxon>Sphingobacteriia</taxon>
        <taxon>Sphingobacteriales</taxon>
        <taxon>Sphingobacteriaceae</taxon>
        <taxon>Parapedobacter</taxon>
    </lineage>
</organism>
<evidence type="ECO:0000313" key="1">
    <source>
        <dbReference type="EMBL" id="SFI15300.1"/>
    </source>
</evidence>
<dbReference type="InterPro" id="IPR006311">
    <property type="entry name" value="TAT_signal"/>
</dbReference>
<protein>
    <recommendedName>
        <fullName evidence="3">Glycosyl hydrolase family 20, domain 2</fullName>
    </recommendedName>
</protein>
<proteinExistence type="predicted"/>
<dbReference type="Proteomes" id="UP000198670">
    <property type="component" value="Unassembled WGS sequence"/>
</dbReference>
<dbReference type="OrthoDB" id="8727830at2"/>
<dbReference type="STRING" id="1477437.SAMN05444682_102519"/>
<dbReference type="EMBL" id="FOQO01000002">
    <property type="protein sequence ID" value="SFI15300.1"/>
    <property type="molecule type" value="Genomic_DNA"/>
</dbReference>
<dbReference type="PROSITE" id="PS51318">
    <property type="entry name" value="TAT"/>
    <property type="match status" value="1"/>
</dbReference>